<dbReference type="EMBL" id="JBHTFQ010000008">
    <property type="protein sequence ID" value="MFC7705507.1"/>
    <property type="molecule type" value="Genomic_DNA"/>
</dbReference>
<proteinExistence type="inferred from homology"/>
<keyword evidence="9" id="KW-1185">Reference proteome</keyword>
<reference evidence="9" key="1">
    <citation type="journal article" date="2019" name="Int. J. Syst. Evol. Microbiol.">
        <title>The Global Catalogue of Microorganisms (GCM) 10K type strain sequencing project: providing services to taxonomists for standard genome sequencing and annotation.</title>
        <authorList>
            <consortium name="The Broad Institute Genomics Platform"/>
            <consortium name="The Broad Institute Genome Sequencing Center for Infectious Disease"/>
            <person name="Wu L."/>
            <person name="Ma J."/>
        </authorList>
    </citation>
    <scope>NUCLEOTIDE SEQUENCE [LARGE SCALE GENOMIC DNA]</scope>
    <source>
        <strain evidence="9">CGMCC 1.12750</strain>
    </source>
</reference>
<comment type="similarity">
    <text evidence="1">Belongs to the ABC transporter superfamily.</text>
</comment>
<comment type="caution">
    <text evidence="8">The sequence shown here is derived from an EMBL/GenBank/DDBJ whole genome shotgun (WGS) entry which is preliminary data.</text>
</comment>
<dbReference type="InterPro" id="IPR017871">
    <property type="entry name" value="ABC_transporter-like_CS"/>
</dbReference>
<dbReference type="InterPro" id="IPR003439">
    <property type="entry name" value="ABC_transporter-like_ATP-bd"/>
</dbReference>
<sequence length="397" mass="42184">MSRTGGLEVRNLSVSYGKHRALEDVSITIRPGEIVVILGANGAGKSTLLKAVSGICEGKVTGSVLLENAELTGLPANRILDQGIALVPEGRGVFGDLTVRENLTLGAYAARARDDQAANLARVHELFPKLIERQGQVVRTMSGGEQQMVAIGRAMMSNPQILALDEPSLGLSPLLCKELFQNLRKVRDIGIGILLVEQNAKQSLAIADRGYLLENAHIVHEDSAKALISDPAVQAAYLGAAGGAAAPHTYDAAPEAPAMDAPVAPQAGFTVRPRASQTVSADAVLGRSVADLVAQASQRQQKAVSDKRNAPAATSLSAQKDRLAATLADIERAAQSARRPRVIERHRPQDHAASQTQPQPAPARKTPDGPPVTIEIYRAPRVEVWRRRPGADAFDRS</sequence>
<keyword evidence="3" id="KW-0547">Nucleotide-binding</keyword>
<dbReference type="CDD" id="cd03224">
    <property type="entry name" value="ABC_TM1139_LivF_branched"/>
    <property type="match status" value="1"/>
</dbReference>
<dbReference type="InterPro" id="IPR052156">
    <property type="entry name" value="BCAA_Transport_ATP-bd_LivF"/>
</dbReference>
<dbReference type="PROSITE" id="PS50890">
    <property type="entry name" value="PUA"/>
    <property type="match status" value="1"/>
</dbReference>
<dbReference type="SUPFAM" id="SSF52540">
    <property type="entry name" value="P-loop containing nucleoside triphosphate hydrolases"/>
    <property type="match status" value="1"/>
</dbReference>
<evidence type="ECO:0000256" key="5">
    <source>
        <dbReference type="ARBA" id="ARBA00022970"/>
    </source>
</evidence>
<evidence type="ECO:0000256" key="3">
    <source>
        <dbReference type="ARBA" id="ARBA00022741"/>
    </source>
</evidence>
<dbReference type="InterPro" id="IPR003593">
    <property type="entry name" value="AAA+_ATPase"/>
</dbReference>
<evidence type="ECO:0000256" key="2">
    <source>
        <dbReference type="ARBA" id="ARBA00022448"/>
    </source>
</evidence>
<dbReference type="PANTHER" id="PTHR43820:SF4">
    <property type="entry name" value="HIGH-AFFINITY BRANCHED-CHAIN AMINO ACID TRANSPORT ATP-BINDING PROTEIN LIVF"/>
    <property type="match status" value="1"/>
</dbReference>
<evidence type="ECO:0000256" key="6">
    <source>
        <dbReference type="SAM" id="MobiDB-lite"/>
    </source>
</evidence>
<evidence type="ECO:0000313" key="8">
    <source>
        <dbReference type="EMBL" id="MFC7705507.1"/>
    </source>
</evidence>
<dbReference type="Proteomes" id="UP001596516">
    <property type="component" value="Unassembled WGS sequence"/>
</dbReference>
<dbReference type="Pfam" id="PF00005">
    <property type="entry name" value="ABC_tran"/>
    <property type="match status" value="1"/>
</dbReference>
<name>A0ABW2ULB0_9RHOB</name>
<keyword evidence="5" id="KW-0029">Amino-acid transport</keyword>
<evidence type="ECO:0000256" key="1">
    <source>
        <dbReference type="ARBA" id="ARBA00005417"/>
    </source>
</evidence>
<dbReference type="InterPro" id="IPR027417">
    <property type="entry name" value="P-loop_NTPase"/>
</dbReference>
<organism evidence="8 9">
    <name type="scientific">Plastorhodobacter daqingensis</name>
    <dbReference type="NCBI Taxonomy" id="1387281"/>
    <lineage>
        <taxon>Bacteria</taxon>
        <taxon>Pseudomonadati</taxon>
        <taxon>Pseudomonadota</taxon>
        <taxon>Alphaproteobacteria</taxon>
        <taxon>Rhodobacterales</taxon>
        <taxon>Paracoccaceae</taxon>
        <taxon>Plastorhodobacter</taxon>
    </lineage>
</organism>
<dbReference type="PROSITE" id="PS50893">
    <property type="entry name" value="ABC_TRANSPORTER_2"/>
    <property type="match status" value="1"/>
</dbReference>
<evidence type="ECO:0000313" key="9">
    <source>
        <dbReference type="Proteomes" id="UP001596516"/>
    </source>
</evidence>
<dbReference type="Gene3D" id="3.40.50.300">
    <property type="entry name" value="P-loop containing nucleotide triphosphate hydrolases"/>
    <property type="match status" value="1"/>
</dbReference>
<feature type="region of interest" description="Disordered" evidence="6">
    <location>
        <begin position="333"/>
        <end position="375"/>
    </location>
</feature>
<dbReference type="RefSeq" id="WP_377405493.1">
    <property type="nucleotide sequence ID" value="NZ_JBHTFQ010000008.1"/>
</dbReference>
<accession>A0ABW2ULB0</accession>
<evidence type="ECO:0000256" key="4">
    <source>
        <dbReference type="ARBA" id="ARBA00022840"/>
    </source>
</evidence>
<feature type="compositionally biased region" description="Basic and acidic residues" evidence="6">
    <location>
        <begin position="341"/>
        <end position="350"/>
    </location>
</feature>
<dbReference type="SMART" id="SM00382">
    <property type="entry name" value="AAA"/>
    <property type="match status" value="1"/>
</dbReference>
<gene>
    <name evidence="8" type="ORF">ACFQXB_15040</name>
</gene>
<keyword evidence="4 8" id="KW-0067">ATP-binding</keyword>
<keyword evidence="2" id="KW-0813">Transport</keyword>
<protein>
    <submittedName>
        <fullName evidence="8">ATP-binding cassette domain-containing protein</fullName>
    </submittedName>
</protein>
<feature type="domain" description="ABC transporter" evidence="7">
    <location>
        <begin position="7"/>
        <end position="240"/>
    </location>
</feature>
<dbReference type="PANTHER" id="PTHR43820">
    <property type="entry name" value="HIGH-AFFINITY BRANCHED-CHAIN AMINO ACID TRANSPORT ATP-BINDING PROTEIN LIVF"/>
    <property type="match status" value="1"/>
</dbReference>
<dbReference type="PROSITE" id="PS00211">
    <property type="entry name" value="ABC_TRANSPORTER_1"/>
    <property type="match status" value="1"/>
</dbReference>
<evidence type="ECO:0000259" key="7">
    <source>
        <dbReference type="PROSITE" id="PS50893"/>
    </source>
</evidence>
<dbReference type="GO" id="GO:0005524">
    <property type="term" value="F:ATP binding"/>
    <property type="evidence" value="ECO:0007669"/>
    <property type="project" value="UniProtKB-KW"/>
</dbReference>